<dbReference type="SUPFAM" id="SSF52075">
    <property type="entry name" value="Outer arm dynein light chain 1"/>
    <property type="match status" value="1"/>
</dbReference>
<dbReference type="PANTHER" id="PTHR15454">
    <property type="entry name" value="NISCHARIN RELATED"/>
    <property type="match status" value="1"/>
</dbReference>
<accession>A0A8J9V802</accession>
<dbReference type="InterPro" id="IPR001683">
    <property type="entry name" value="PX_dom"/>
</dbReference>
<keyword evidence="2" id="KW-0677">Repeat</keyword>
<protein>
    <recommendedName>
        <fullName evidence="3">PX domain-containing protein</fullName>
    </recommendedName>
</protein>
<reference evidence="4" key="1">
    <citation type="submission" date="2021-12" db="EMBL/GenBank/DDBJ databases">
        <authorList>
            <person name="Martin H S."/>
        </authorList>
    </citation>
    <scope>NUCLEOTIDE SEQUENCE</scope>
</reference>
<evidence type="ECO:0000256" key="2">
    <source>
        <dbReference type="ARBA" id="ARBA00022737"/>
    </source>
</evidence>
<dbReference type="FunFam" id="3.30.1520.10:FF:000020">
    <property type="entry name" value="nischarin isoform X1"/>
    <property type="match status" value="1"/>
</dbReference>
<keyword evidence="1" id="KW-0433">Leucine-rich repeat</keyword>
<feature type="non-terminal residue" evidence="4">
    <location>
        <position position="465"/>
    </location>
</feature>
<proteinExistence type="predicted"/>
<dbReference type="OrthoDB" id="430293at2759"/>
<dbReference type="SMART" id="SM00312">
    <property type="entry name" value="PX"/>
    <property type="match status" value="1"/>
</dbReference>
<dbReference type="GO" id="GO:0035091">
    <property type="term" value="F:phosphatidylinositol binding"/>
    <property type="evidence" value="ECO:0007669"/>
    <property type="project" value="InterPro"/>
</dbReference>
<organism evidence="4 5">
    <name type="scientific">Brenthis ino</name>
    <name type="common">lesser marbled fritillary</name>
    <dbReference type="NCBI Taxonomy" id="405034"/>
    <lineage>
        <taxon>Eukaryota</taxon>
        <taxon>Metazoa</taxon>
        <taxon>Ecdysozoa</taxon>
        <taxon>Arthropoda</taxon>
        <taxon>Hexapoda</taxon>
        <taxon>Insecta</taxon>
        <taxon>Pterygota</taxon>
        <taxon>Neoptera</taxon>
        <taxon>Endopterygota</taxon>
        <taxon>Lepidoptera</taxon>
        <taxon>Glossata</taxon>
        <taxon>Ditrysia</taxon>
        <taxon>Papilionoidea</taxon>
        <taxon>Nymphalidae</taxon>
        <taxon>Heliconiinae</taxon>
        <taxon>Argynnini</taxon>
        <taxon>Brenthis</taxon>
    </lineage>
</organism>
<evidence type="ECO:0000259" key="3">
    <source>
        <dbReference type="SMART" id="SM00312"/>
    </source>
</evidence>
<sequence length="465" mass="53220">MSSFVTYRNDSTVNIVEATTKDNVTFYQIVIKVGPVQWNVLHRYSDFVELHEKLVVDHGVAKDLLPPKKVIRNKTPKFVEQRREALNDYLKNVFKYLLLTMPSEFAHFLNFHLYDIFFVLQELAKKLYLEGDKLLENEKSHKFSLLQLHAISERFKMACPPTEKQDQMYDFSHILDFCSQVGSLSIEGSYEKLGTSNIVPNELHFDLIPFKSLVDLKILGVPMECIQSVGSLRESLTSLSVHIASVVSLNEFLLVDVLHKDPSSLADTVIWKKLKTINFASNSINKVDWAIKLVPKLQHLNLSSNKLPELCDISCLHDLQVLNLSMNRFVSCENWHAKIGNIVKIDLSQNKIESLQGFSKLYSLESLDLSCNVIDDIEEVQYICRLPCLEYLWLTANPVASSIDYRVKVIEQFNARMSEICLDNEKASEKELDTARVLQALRIVKEGKTPSFLQSNNSSHSFNRS</sequence>
<evidence type="ECO:0000313" key="4">
    <source>
        <dbReference type="EMBL" id="CAH0731764.1"/>
    </source>
</evidence>
<gene>
    <name evidence="4" type="ORF">BINO364_LOCUS16555</name>
</gene>
<feature type="domain" description="PX" evidence="3">
    <location>
        <begin position="7"/>
        <end position="112"/>
    </location>
</feature>
<dbReference type="GO" id="GO:0005737">
    <property type="term" value="C:cytoplasm"/>
    <property type="evidence" value="ECO:0007669"/>
    <property type="project" value="TreeGrafter"/>
</dbReference>
<dbReference type="SUPFAM" id="SSF64268">
    <property type="entry name" value="PX domain"/>
    <property type="match status" value="1"/>
</dbReference>
<dbReference type="Pfam" id="PF00787">
    <property type="entry name" value="PX"/>
    <property type="match status" value="1"/>
</dbReference>
<dbReference type="PANTHER" id="PTHR15454:SF35">
    <property type="entry name" value="NISCHARIN"/>
    <property type="match status" value="1"/>
</dbReference>
<dbReference type="EMBL" id="OV170229">
    <property type="protein sequence ID" value="CAH0731764.1"/>
    <property type="molecule type" value="Genomic_DNA"/>
</dbReference>
<keyword evidence="5" id="KW-1185">Reference proteome</keyword>
<dbReference type="InterPro" id="IPR036871">
    <property type="entry name" value="PX_dom_sf"/>
</dbReference>
<dbReference type="Gene3D" id="3.30.1520.10">
    <property type="entry name" value="Phox-like domain"/>
    <property type="match status" value="1"/>
</dbReference>
<evidence type="ECO:0000313" key="5">
    <source>
        <dbReference type="Proteomes" id="UP000838878"/>
    </source>
</evidence>
<dbReference type="Proteomes" id="UP000838878">
    <property type="component" value="Chromosome 9"/>
</dbReference>
<name>A0A8J9V802_9NEOP</name>
<dbReference type="Gene3D" id="3.80.10.10">
    <property type="entry name" value="Ribonuclease Inhibitor"/>
    <property type="match status" value="2"/>
</dbReference>
<dbReference type="AlphaFoldDB" id="A0A8J9V802"/>
<dbReference type="Pfam" id="PF12799">
    <property type="entry name" value="LRR_4"/>
    <property type="match status" value="1"/>
</dbReference>
<dbReference type="InterPro" id="IPR032675">
    <property type="entry name" value="LRR_dom_sf"/>
</dbReference>
<evidence type="ECO:0000256" key="1">
    <source>
        <dbReference type="ARBA" id="ARBA00022614"/>
    </source>
</evidence>
<dbReference type="InterPro" id="IPR025875">
    <property type="entry name" value="Leu-rich_rpt_4"/>
</dbReference>